<organism evidence="13 14">
    <name type="scientific">Owenia fusiformis</name>
    <name type="common">Polychaete worm</name>
    <dbReference type="NCBI Taxonomy" id="6347"/>
    <lineage>
        <taxon>Eukaryota</taxon>
        <taxon>Metazoa</taxon>
        <taxon>Spiralia</taxon>
        <taxon>Lophotrochozoa</taxon>
        <taxon>Annelida</taxon>
        <taxon>Polychaeta</taxon>
        <taxon>Sedentaria</taxon>
        <taxon>Canalipalpata</taxon>
        <taxon>Sabellida</taxon>
        <taxon>Oweniida</taxon>
        <taxon>Oweniidae</taxon>
        <taxon>Owenia</taxon>
    </lineage>
</organism>
<evidence type="ECO:0000256" key="6">
    <source>
        <dbReference type="ARBA" id="ARBA00023136"/>
    </source>
</evidence>
<evidence type="ECO:0000313" key="13">
    <source>
        <dbReference type="EMBL" id="CAH1797471.1"/>
    </source>
</evidence>
<dbReference type="SUPFAM" id="SSF81321">
    <property type="entry name" value="Family A G protein-coupled receptor-like"/>
    <property type="match status" value="1"/>
</dbReference>
<keyword evidence="2" id="KW-1003">Cell membrane</keyword>
<evidence type="ECO:0000256" key="11">
    <source>
        <dbReference type="SAM" id="Phobius"/>
    </source>
</evidence>
<dbReference type="AlphaFoldDB" id="A0A8S4PTT4"/>
<keyword evidence="5" id="KW-0297">G-protein coupled receptor</keyword>
<dbReference type="GO" id="GO:0005886">
    <property type="term" value="C:plasma membrane"/>
    <property type="evidence" value="ECO:0007669"/>
    <property type="project" value="UniProtKB-SubCell"/>
</dbReference>
<evidence type="ECO:0000256" key="9">
    <source>
        <dbReference type="ARBA" id="ARBA00023180"/>
    </source>
</evidence>
<keyword evidence="14" id="KW-1185">Reference proteome</keyword>
<evidence type="ECO:0000256" key="3">
    <source>
        <dbReference type="ARBA" id="ARBA00022692"/>
    </source>
</evidence>
<keyword evidence="7" id="KW-1015">Disulfide bond</keyword>
<evidence type="ECO:0000256" key="10">
    <source>
        <dbReference type="ARBA" id="ARBA00023224"/>
    </source>
</evidence>
<accession>A0A8S4PTT4</accession>
<gene>
    <name evidence="13" type="ORF">OFUS_LOCUS21748</name>
</gene>
<comment type="subcellular location">
    <subcellularLocation>
        <location evidence="1">Cell membrane</location>
        <topology evidence="1">Multi-pass membrane protein</topology>
    </subcellularLocation>
</comment>
<dbReference type="PROSITE" id="PS50262">
    <property type="entry name" value="G_PROTEIN_RECEP_F1_2"/>
    <property type="match status" value="1"/>
</dbReference>
<keyword evidence="8" id="KW-0675">Receptor</keyword>
<dbReference type="PANTHER" id="PTHR45695:SF23">
    <property type="entry name" value="GALANIN-LIKE G-PROTEIN COUPLED RECEPTOR NPR-9"/>
    <property type="match status" value="1"/>
</dbReference>
<evidence type="ECO:0000259" key="12">
    <source>
        <dbReference type="PROSITE" id="PS50262"/>
    </source>
</evidence>
<feature type="transmembrane region" description="Helical" evidence="11">
    <location>
        <begin position="304"/>
        <end position="328"/>
    </location>
</feature>
<keyword evidence="6 11" id="KW-0472">Membrane</keyword>
<dbReference type="GO" id="GO:0004930">
    <property type="term" value="F:G protein-coupled receptor activity"/>
    <property type="evidence" value="ECO:0007669"/>
    <property type="project" value="UniProtKB-KW"/>
</dbReference>
<dbReference type="InterPro" id="IPR000276">
    <property type="entry name" value="GPCR_Rhodpsn"/>
</dbReference>
<dbReference type="Pfam" id="PF00001">
    <property type="entry name" value="7tm_1"/>
    <property type="match status" value="1"/>
</dbReference>
<keyword evidence="4 11" id="KW-1133">Transmembrane helix</keyword>
<name>A0A8S4PTT4_OWEFU</name>
<evidence type="ECO:0000313" key="14">
    <source>
        <dbReference type="Proteomes" id="UP000749559"/>
    </source>
</evidence>
<dbReference type="OrthoDB" id="6076970at2759"/>
<evidence type="ECO:0000256" key="4">
    <source>
        <dbReference type="ARBA" id="ARBA00022989"/>
    </source>
</evidence>
<feature type="transmembrane region" description="Helical" evidence="11">
    <location>
        <begin position="135"/>
        <end position="157"/>
    </location>
</feature>
<dbReference type="PANTHER" id="PTHR45695">
    <property type="entry name" value="LEUCOKININ RECEPTOR-RELATED"/>
    <property type="match status" value="1"/>
</dbReference>
<keyword evidence="10" id="KW-0807">Transducer</keyword>
<sequence>MRQTITITMSDIKEFTDESEVLSTLPTASNHSLNYMTPEMSRNITQWVTVKILTAMLKMYRITPDVDCKNCGNETSNFTNIRHDEQHDTQKEMFDFYLYTVVTLIVFGIILLTGIVGNGMVIYITVRKMKGFTVVNVLVTNLAIADLLFILLVVPFATYDYAFNAWPFGDVICNLMYYLLFSTVYVSIYSLVAVSLTRYLTLVHGNTFKPYKTKRNVIIVTILTWITTGGLNALILKRFTVADGYCTGAPDFIKTLYLSFFIFGYALPLVIIFILHVLILVFLHKNNHTGAVGSRRRNNRASQVVIATVVAFACLWLPFQVCTMVAFYGKAQSSQMYKLVVHIAQCLAYANSCVNPFLYSFVSNDFRVAFKETFTCDYTPIKQTLTTDNAVIGQSSEMVQVRETELHTVETSIT</sequence>
<feature type="transmembrane region" description="Helical" evidence="11">
    <location>
        <begin position="177"/>
        <end position="196"/>
    </location>
</feature>
<keyword evidence="3 11" id="KW-0812">Transmembrane</keyword>
<dbReference type="InterPro" id="IPR017452">
    <property type="entry name" value="GPCR_Rhodpsn_7TM"/>
</dbReference>
<feature type="transmembrane region" description="Helical" evidence="11">
    <location>
        <begin position="96"/>
        <end position="123"/>
    </location>
</feature>
<proteinExistence type="predicted"/>
<feature type="domain" description="G-protein coupled receptors family 1 profile" evidence="12">
    <location>
        <begin position="117"/>
        <end position="359"/>
    </location>
</feature>
<dbReference type="EMBL" id="CAIIXF020000010">
    <property type="protein sequence ID" value="CAH1797471.1"/>
    <property type="molecule type" value="Genomic_DNA"/>
</dbReference>
<dbReference type="PRINTS" id="PR00237">
    <property type="entry name" value="GPCRRHODOPSN"/>
</dbReference>
<evidence type="ECO:0000256" key="5">
    <source>
        <dbReference type="ARBA" id="ARBA00023040"/>
    </source>
</evidence>
<evidence type="ECO:0000256" key="8">
    <source>
        <dbReference type="ARBA" id="ARBA00023170"/>
    </source>
</evidence>
<feature type="transmembrane region" description="Helical" evidence="11">
    <location>
        <begin position="256"/>
        <end position="283"/>
    </location>
</feature>
<reference evidence="13" key="1">
    <citation type="submission" date="2022-03" db="EMBL/GenBank/DDBJ databases">
        <authorList>
            <person name="Martin C."/>
        </authorList>
    </citation>
    <scope>NUCLEOTIDE SEQUENCE</scope>
</reference>
<evidence type="ECO:0000256" key="2">
    <source>
        <dbReference type="ARBA" id="ARBA00022475"/>
    </source>
</evidence>
<evidence type="ECO:0000256" key="1">
    <source>
        <dbReference type="ARBA" id="ARBA00004651"/>
    </source>
</evidence>
<dbReference type="Proteomes" id="UP000749559">
    <property type="component" value="Unassembled WGS sequence"/>
</dbReference>
<comment type="caution">
    <text evidence="13">The sequence shown here is derived from an EMBL/GenBank/DDBJ whole genome shotgun (WGS) entry which is preliminary data.</text>
</comment>
<keyword evidence="9" id="KW-0325">Glycoprotein</keyword>
<protein>
    <recommendedName>
        <fullName evidence="12">G-protein coupled receptors family 1 profile domain-containing protein</fullName>
    </recommendedName>
</protein>
<feature type="transmembrane region" description="Helical" evidence="11">
    <location>
        <begin position="217"/>
        <end position="236"/>
    </location>
</feature>
<evidence type="ECO:0000256" key="7">
    <source>
        <dbReference type="ARBA" id="ARBA00023157"/>
    </source>
</evidence>
<dbReference type="Gene3D" id="1.20.1070.10">
    <property type="entry name" value="Rhodopsin 7-helix transmembrane proteins"/>
    <property type="match status" value="1"/>
</dbReference>